<evidence type="ECO:0000313" key="2">
    <source>
        <dbReference type="Proteomes" id="UP001595998"/>
    </source>
</evidence>
<accession>A0ABV8XIX1</accession>
<sequence length="66" mass="6906">MNTSSTFHALPGGSTLAVTSARTVACGAQVLPARLEPDQVVRLAPADIGLPGDPQRQAALTWLRRP</sequence>
<organism evidence="1 2">
    <name type="scientific">Deinococcus navajonensis</name>
    <dbReference type="NCBI Taxonomy" id="309884"/>
    <lineage>
        <taxon>Bacteria</taxon>
        <taxon>Thermotogati</taxon>
        <taxon>Deinococcota</taxon>
        <taxon>Deinococci</taxon>
        <taxon>Deinococcales</taxon>
        <taxon>Deinococcaceae</taxon>
        <taxon>Deinococcus</taxon>
    </lineage>
</organism>
<keyword evidence="2" id="KW-1185">Reference proteome</keyword>
<dbReference type="EMBL" id="JBHSEH010000004">
    <property type="protein sequence ID" value="MFC4424836.1"/>
    <property type="molecule type" value="Genomic_DNA"/>
</dbReference>
<dbReference type="RefSeq" id="WP_380035420.1">
    <property type="nucleotide sequence ID" value="NZ_JBHSEH010000004.1"/>
</dbReference>
<gene>
    <name evidence="1" type="ORF">ACFOZ9_01340</name>
</gene>
<protein>
    <submittedName>
        <fullName evidence="1">Uncharacterized protein</fullName>
    </submittedName>
</protein>
<proteinExistence type="predicted"/>
<evidence type="ECO:0000313" key="1">
    <source>
        <dbReference type="EMBL" id="MFC4424836.1"/>
    </source>
</evidence>
<reference evidence="2" key="1">
    <citation type="journal article" date="2019" name="Int. J. Syst. Evol. Microbiol.">
        <title>The Global Catalogue of Microorganisms (GCM) 10K type strain sequencing project: providing services to taxonomists for standard genome sequencing and annotation.</title>
        <authorList>
            <consortium name="The Broad Institute Genomics Platform"/>
            <consortium name="The Broad Institute Genome Sequencing Center for Infectious Disease"/>
            <person name="Wu L."/>
            <person name="Ma J."/>
        </authorList>
    </citation>
    <scope>NUCLEOTIDE SEQUENCE [LARGE SCALE GENOMIC DNA]</scope>
    <source>
        <strain evidence="2">CCUG 56029</strain>
    </source>
</reference>
<comment type="caution">
    <text evidence="1">The sequence shown here is derived from an EMBL/GenBank/DDBJ whole genome shotgun (WGS) entry which is preliminary data.</text>
</comment>
<dbReference type="Proteomes" id="UP001595998">
    <property type="component" value="Unassembled WGS sequence"/>
</dbReference>
<name>A0ABV8XIX1_9DEIO</name>